<proteinExistence type="predicted"/>
<sequence>MSKKSPKTTKFLMKMDNNICIAKYNIRGKFYYGKFDWKENEHDLFHIKLYDGNYCWTGRFSNEFAEIFRNEVDETVEQYRESVKDCLSQSNKMFVYDFVPLPDNPTSATFSWKKKFDGEVLLVHGSVPVHQDQSKENKDSLIDILLQENKDLKLQLQAYDMNIHMLSTELQQSRTELEKFMNMKTSLEMSVYGKFVQLLNTKKRRIQLLEQNLQELQSCTQDNELD</sequence>
<dbReference type="GO" id="GO:0006310">
    <property type="term" value="P:DNA recombination"/>
    <property type="evidence" value="ECO:0007669"/>
    <property type="project" value="InterPro"/>
</dbReference>
<dbReference type="SUPFAM" id="SSF58022">
    <property type="entry name" value="XRCC4, C-terminal oligomerization domain"/>
    <property type="match status" value="1"/>
</dbReference>
<dbReference type="Gene3D" id="2.170.210.10">
    <property type="entry name" value="DNA double-strand break repair and VJ recombination XRCC4, N-terminal"/>
    <property type="match status" value="1"/>
</dbReference>
<reference evidence="6" key="1">
    <citation type="submission" date="2015-09" db="EMBL/GenBank/DDBJ databases">
        <title>De novo assembly of Pectinophora gossypiella (Pink Bollworm) gut transcriptome.</title>
        <authorList>
            <person name="Tassone E.E."/>
        </authorList>
    </citation>
    <scope>NUCLEOTIDE SEQUENCE</scope>
</reference>
<dbReference type="GO" id="GO:0032807">
    <property type="term" value="C:DNA ligase IV complex"/>
    <property type="evidence" value="ECO:0007669"/>
    <property type="project" value="TreeGrafter"/>
</dbReference>
<evidence type="ECO:0000256" key="2">
    <source>
        <dbReference type="ARBA" id="ARBA00022763"/>
    </source>
</evidence>
<dbReference type="PANTHER" id="PTHR28559:SF1">
    <property type="entry name" value="DNA REPAIR PROTEIN XRCC4"/>
    <property type="match status" value="1"/>
</dbReference>
<dbReference type="AlphaFoldDB" id="A0A1E1WA58"/>
<dbReference type="EMBL" id="GDQN01007303">
    <property type="protein sequence ID" value="JAT83751.1"/>
    <property type="molecule type" value="Transcribed_RNA"/>
</dbReference>
<gene>
    <name evidence="6" type="ORF">g.7395</name>
</gene>
<dbReference type="GO" id="GO:0006303">
    <property type="term" value="P:double-strand break repair via nonhomologous end joining"/>
    <property type="evidence" value="ECO:0007669"/>
    <property type="project" value="TreeGrafter"/>
</dbReference>
<dbReference type="GO" id="GO:0010165">
    <property type="term" value="P:response to X-ray"/>
    <property type="evidence" value="ECO:0007669"/>
    <property type="project" value="TreeGrafter"/>
</dbReference>
<feature type="domain" description="XRCC4 N-terminal" evidence="5">
    <location>
        <begin position="31"/>
        <end position="130"/>
    </location>
</feature>
<dbReference type="GO" id="GO:0005958">
    <property type="term" value="C:DNA-dependent protein kinase-DNA ligase 4 complex"/>
    <property type="evidence" value="ECO:0007669"/>
    <property type="project" value="TreeGrafter"/>
</dbReference>
<dbReference type="InterPro" id="IPR010585">
    <property type="entry name" value="DNA_repair_prot_XRCC4"/>
</dbReference>
<dbReference type="Pfam" id="PF06632">
    <property type="entry name" value="XRCC4"/>
    <property type="match status" value="1"/>
</dbReference>
<comment type="subcellular location">
    <subcellularLocation>
        <location evidence="1">Nucleus</location>
    </subcellularLocation>
</comment>
<dbReference type="OrthoDB" id="8064436at2759"/>
<evidence type="ECO:0000256" key="4">
    <source>
        <dbReference type="ARBA" id="ARBA00023242"/>
    </source>
</evidence>
<evidence type="ECO:0000256" key="1">
    <source>
        <dbReference type="ARBA" id="ARBA00004123"/>
    </source>
</evidence>
<evidence type="ECO:0000256" key="3">
    <source>
        <dbReference type="ARBA" id="ARBA00023204"/>
    </source>
</evidence>
<keyword evidence="2" id="KW-0227">DNA damage</keyword>
<accession>A0A1E1WA58</accession>
<dbReference type="PANTHER" id="PTHR28559">
    <property type="entry name" value="DNA REPAIR PROTEIN XRCC4"/>
    <property type="match status" value="1"/>
</dbReference>
<organism evidence="6">
    <name type="scientific">Pectinophora gossypiella</name>
    <name type="common">Cotton pink bollworm</name>
    <name type="synonym">Depressaria gossypiella</name>
    <dbReference type="NCBI Taxonomy" id="13191"/>
    <lineage>
        <taxon>Eukaryota</taxon>
        <taxon>Metazoa</taxon>
        <taxon>Ecdysozoa</taxon>
        <taxon>Arthropoda</taxon>
        <taxon>Hexapoda</taxon>
        <taxon>Insecta</taxon>
        <taxon>Pterygota</taxon>
        <taxon>Neoptera</taxon>
        <taxon>Endopterygota</taxon>
        <taxon>Lepidoptera</taxon>
        <taxon>Glossata</taxon>
        <taxon>Ditrysia</taxon>
        <taxon>Gelechioidea</taxon>
        <taxon>Gelechiidae</taxon>
        <taxon>Apatetrinae</taxon>
        <taxon>Pectinophora</taxon>
    </lineage>
</organism>
<protein>
    <recommendedName>
        <fullName evidence="5">XRCC4 N-terminal domain-containing protein</fullName>
    </recommendedName>
</protein>
<evidence type="ECO:0000313" key="6">
    <source>
        <dbReference type="EMBL" id="JAT83751.1"/>
    </source>
</evidence>
<dbReference type="InterPro" id="IPR014751">
    <property type="entry name" value="XRCC4-like_C"/>
</dbReference>
<evidence type="ECO:0000259" key="5">
    <source>
        <dbReference type="Pfam" id="PF06632"/>
    </source>
</evidence>
<dbReference type="InterPro" id="IPR038051">
    <property type="entry name" value="XRCC4-like_N_sf"/>
</dbReference>
<dbReference type="GO" id="GO:0003677">
    <property type="term" value="F:DNA binding"/>
    <property type="evidence" value="ECO:0007669"/>
    <property type="project" value="InterPro"/>
</dbReference>
<keyword evidence="3" id="KW-0234">DNA repair</keyword>
<dbReference type="InterPro" id="IPR053961">
    <property type="entry name" value="XRCC4_N"/>
</dbReference>
<name>A0A1E1WA58_PECGO</name>
<dbReference type="Gene3D" id="1.20.5.370">
    <property type="match status" value="1"/>
</dbReference>
<keyword evidence="4" id="KW-0539">Nucleus</keyword>